<dbReference type="SUPFAM" id="SSF103473">
    <property type="entry name" value="MFS general substrate transporter"/>
    <property type="match status" value="1"/>
</dbReference>
<keyword evidence="2" id="KW-0813">Transport</keyword>
<feature type="transmembrane region" description="Helical" evidence="6">
    <location>
        <begin position="141"/>
        <end position="158"/>
    </location>
</feature>
<reference evidence="8" key="2">
    <citation type="submission" date="2020-10" db="EMBL/GenBank/DDBJ databases">
        <authorList>
            <person name="Peck L.D."/>
            <person name="Nowell R.W."/>
            <person name="Flood J."/>
            <person name="Ryan M.J."/>
            <person name="Barraclough T.G."/>
        </authorList>
    </citation>
    <scope>NUCLEOTIDE SEQUENCE</scope>
    <source>
        <strain evidence="8">IMI 127659i</strain>
    </source>
</reference>
<dbReference type="GO" id="GO:0005886">
    <property type="term" value="C:plasma membrane"/>
    <property type="evidence" value="ECO:0007669"/>
    <property type="project" value="TreeGrafter"/>
</dbReference>
<evidence type="ECO:0000256" key="4">
    <source>
        <dbReference type="ARBA" id="ARBA00022989"/>
    </source>
</evidence>
<evidence type="ECO:0000256" key="3">
    <source>
        <dbReference type="ARBA" id="ARBA00022692"/>
    </source>
</evidence>
<keyword evidence="9" id="KW-1185">Reference proteome</keyword>
<dbReference type="Proteomes" id="UP000750502">
    <property type="component" value="Unassembled WGS sequence"/>
</dbReference>
<evidence type="ECO:0008006" key="10">
    <source>
        <dbReference type="Google" id="ProtNLM"/>
    </source>
</evidence>
<proteinExistence type="predicted"/>
<comment type="caution">
    <text evidence="8">The sequence shown here is derived from an EMBL/GenBank/DDBJ whole genome shotgun (WGS) entry which is preliminary data.</text>
</comment>
<feature type="signal peptide" evidence="7">
    <location>
        <begin position="1"/>
        <end position="16"/>
    </location>
</feature>
<evidence type="ECO:0000256" key="5">
    <source>
        <dbReference type="ARBA" id="ARBA00023136"/>
    </source>
</evidence>
<feature type="chain" id="PRO_5041114576" description="Major facilitator superfamily (MFS) profile domain-containing protein" evidence="7">
    <location>
        <begin position="17"/>
        <end position="236"/>
    </location>
</feature>
<sequence length="236" mass="25362">MSMVISGAVLLGPALATISVVQSIAAEIMPMKWRVVSNALAFAGGAFGGIVGSLGGGKLASNSPSGWRNIYWLQAALHLSTVLILYFAYWPLPIQKPHRSLKKFIYDCDPIGSVLYVCGASLLLLGLNWSGGAYSWGSSHVLAPFLTGVVALILFGLYEWKGRVDGLIAHELFEHGPNFTLSFVGITIEGWIFYGAVTNIIPTEMVNLGFASTPWDVSLRQIINTISALLMSLAIM</sequence>
<keyword evidence="5 6" id="KW-0472">Membrane</keyword>
<evidence type="ECO:0000313" key="8">
    <source>
        <dbReference type="EMBL" id="KAG5763108.1"/>
    </source>
</evidence>
<evidence type="ECO:0000256" key="2">
    <source>
        <dbReference type="ARBA" id="ARBA00022448"/>
    </source>
</evidence>
<evidence type="ECO:0000256" key="1">
    <source>
        <dbReference type="ARBA" id="ARBA00004141"/>
    </source>
</evidence>
<dbReference type="PANTHER" id="PTHR23501">
    <property type="entry name" value="MAJOR FACILITATOR SUPERFAMILY"/>
    <property type="match status" value="1"/>
</dbReference>
<dbReference type="AlphaFoldDB" id="A0A9P7L6V6"/>
<dbReference type="OrthoDB" id="4161376at2759"/>
<keyword evidence="3 6" id="KW-0812">Transmembrane</keyword>
<keyword evidence="4 6" id="KW-1133">Transmembrane helix</keyword>
<dbReference type="InterPro" id="IPR036259">
    <property type="entry name" value="MFS_trans_sf"/>
</dbReference>
<keyword evidence="7" id="KW-0732">Signal</keyword>
<evidence type="ECO:0000256" key="7">
    <source>
        <dbReference type="SAM" id="SignalP"/>
    </source>
</evidence>
<dbReference type="PANTHER" id="PTHR23501:SF195">
    <property type="entry name" value="PEP5"/>
    <property type="match status" value="1"/>
</dbReference>
<dbReference type="GO" id="GO:0022857">
    <property type="term" value="F:transmembrane transporter activity"/>
    <property type="evidence" value="ECO:0007669"/>
    <property type="project" value="InterPro"/>
</dbReference>
<name>A0A9P7L6V6_9HYPO</name>
<comment type="subcellular location">
    <subcellularLocation>
        <location evidence="1">Membrane</location>
        <topology evidence="1">Multi-pass membrane protein</topology>
    </subcellularLocation>
</comment>
<dbReference type="Pfam" id="PF06609">
    <property type="entry name" value="TRI12"/>
    <property type="match status" value="1"/>
</dbReference>
<dbReference type="Gene3D" id="1.20.1250.20">
    <property type="entry name" value="MFS general substrate transporter like domains"/>
    <property type="match status" value="1"/>
</dbReference>
<feature type="transmembrane region" description="Helical" evidence="6">
    <location>
        <begin position="111"/>
        <end position="129"/>
    </location>
</feature>
<reference evidence="8" key="1">
    <citation type="journal article" date="2020" name="bioRxiv">
        <title>Historical genomics reveals the evolutionary mechanisms behind multiple outbreaks of the host-specific coffee wilt pathogen Fusarium xylarioides.</title>
        <authorList>
            <person name="Peck D."/>
            <person name="Nowell R.W."/>
            <person name="Flood J."/>
            <person name="Ryan M.J."/>
            <person name="Barraclough T.G."/>
        </authorList>
    </citation>
    <scope>NUCLEOTIDE SEQUENCE</scope>
    <source>
        <strain evidence="8">IMI 127659i</strain>
    </source>
</reference>
<dbReference type="InterPro" id="IPR010573">
    <property type="entry name" value="MFS_Str1/Tri12-like"/>
</dbReference>
<feature type="transmembrane region" description="Helical" evidence="6">
    <location>
        <begin position="179"/>
        <end position="197"/>
    </location>
</feature>
<feature type="transmembrane region" description="Helical" evidence="6">
    <location>
        <begin position="70"/>
        <end position="90"/>
    </location>
</feature>
<dbReference type="EMBL" id="JADFTT010000329">
    <property type="protein sequence ID" value="KAG5763108.1"/>
    <property type="molecule type" value="Genomic_DNA"/>
</dbReference>
<protein>
    <recommendedName>
        <fullName evidence="10">Major facilitator superfamily (MFS) profile domain-containing protein</fullName>
    </recommendedName>
</protein>
<evidence type="ECO:0000313" key="9">
    <source>
        <dbReference type="Proteomes" id="UP000750502"/>
    </source>
</evidence>
<gene>
    <name evidence="8" type="ORF">H9Q72_008797</name>
</gene>
<organism evidence="8 9">
    <name type="scientific">Fusarium xylarioides</name>
    <dbReference type="NCBI Taxonomy" id="221167"/>
    <lineage>
        <taxon>Eukaryota</taxon>
        <taxon>Fungi</taxon>
        <taxon>Dikarya</taxon>
        <taxon>Ascomycota</taxon>
        <taxon>Pezizomycotina</taxon>
        <taxon>Sordariomycetes</taxon>
        <taxon>Hypocreomycetidae</taxon>
        <taxon>Hypocreales</taxon>
        <taxon>Nectriaceae</taxon>
        <taxon>Fusarium</taxon>
        <taxon>Fusarium fujikuroi species complex</taxon>
    </lineage>
</organism>
<accession>A0A9P7L6V6</accession>
<evidence type="ECO:0000256" key="6">
    <source>
        <dbReference type="SAM" id="Phobius"/>
    </source>
</evidence>